<sequence>MELSNWCLMIGDKVKFEHKGKDYDAVFKTINNKLRLVYVDHECISFAEFIRKVTDYTKPELDENQYSKLKINDVSWKDFCEKVIFMESVMFIKNEL</sequence>
<gene>
    <name evidence="1" type="ORF">CHRIB12_LOCUS14614</name>
</gene>
<dbReference type="EMBL" id="CAGKOT010000033">
    <property type="protein sequence ID" value="CAB5374788.1"/>
    <property type="molecule type" value="Genomic_DNA"/>
</dbReference>
<dbReference type="OrthoDB" id="10273858at2759"/>
<evidence type="ECO:0000313" key="1">
    <source>
        <dbReference type="EMBL" id="CAB5374788.1"/>
    </source>
</evidence>
<dbReference type="Proteomes" id="UP000684084">
    <property type="component" value="Unassembled WGS sequence"/>
</dbReference>
<dbReference type="AlphaFoldDB" id="A0A916EBL1"/>
<protein>
    <submittedName>
        <fullName evidence="1">Uncharacterized protein</fullName>
    </submittedName>
</protein>
<comment type="caution">
    <text evidence="1">The sequence shown here is derived from an EMBL/GenBank/DDBJ whole genome shotgun (WGS) entry which is preliminary data.</text>
</comment>
<proteinExistence type="predicted"/>
<organism evidence="1 2">
    <name type="scientific">Rhizophagus irregularis</name>
    <dbReference type="NCBI Taxonomy" id="588596"/>
    <lineage>
        <taxon>Eukaryota</taxon>
        <taxon>Fungi</taxon>
        <taxon>Fungi incertae sedis</taxon>
        <taxon>Mucoromycota</taxon>
        <taxon>Glomeromycotina</taxon>
        <taxon>Glomeromycetes</taxon>
        <taxon>Glomerales</taxon>
        <taxon>Glomeraceae</taxon>
        <taxon>Rhizophagus</taxon>
    </lineage>
</organism>
<accession>A0A916EBL1</accession>
<reference evidence="1" key="1">
    <citation type="submission" date="2020-05" db="EMBL/GenBank/DDBJ databases">
        <authorList>
            <person name="Rincon C."/>
            <person name="Sanders R I."/>
            <person name="Robbins C."/>
            <person name="Chaturvedi A."/>
        </authorList>
    </citation>
    <scope>NUCLEOTIDE SEQUENCE</scope>
    <source>
        <strain evidence="1">CHB12</strain>
    </source>
</reference>
<evidence type="ECO:0000313" key="2">
    <source>
        <dbReference type="Proteomes" id="UP000684084"/>
    </source>
</evidence>
<name>A0A916EBL1_9GLOM</name>